<dbReference type="Gene3D" id="3.40.50.720">
    <property type="entry name" value="NAD(P)-binding Rossmann-like Domain"/>
    <property type="match status" value="1"/>
</dbReference>
<dbReference type="Proteomes" id="UP000886523">
    <property type="component" value="Unassembled WGS sequence"/>
</dbReference>
<feature type="non-terminal residue" evidence="1">
    <location>
        <position position="1"/>
    </location>
</feature>
<evidence type="ECO:0000313" key="1">
    <source>
        <dbReference type="EMBL" id="KAF9504307.1"/>
    </source>
</evidence>
<protein>
    <submittedName>
        <fullName evidence="1">Uncharacterized protein</fullName>
    </submittedName>
</protein>
<feature type="non-terminal residue" evidence="1">
    <location>
        <position position="96"/>
    </location>
</feature>
<evidence type="ECO:0000313" key="2">
    <source>
        <dbReference type="Proteomes" id="UP000886523"/>
    </source>
</evidence>
<sequence length="96" mass="10746">THRSSSQFFQPQISTPPTALPEDRIPHFHLKYKACTNREYSSNLTSIYLDVLNEIATSGTTFKVKNVSLTGVAKVRSVLRSSMICFPVMLILSSQL</sequence>
<proteinExistence type="predicted"/>
<dbReference type="AlphaFoldDB" id="A0A9P6DI77"/>
<dbReference type="EMBL" id="MU129239">
    <property type="protein sequence ID" value="KAF9504307.1"/>
    <property type="molecule type" value="Genomic_DNA"/>
</dbReference>
<reference evidence="1" key="1">
    <citation type="journal article" date="2020" name="Nat. Commun.">
        <title>Large-scale genome sequencing of mycorrhizal fungi provides insights into the early evolution of symbiotic traits.</title>
        <authorList>
            <person name="Miyauchi S."/>
            <person name="Kiss E."/>
            <person name="Kuo A."/>
            <person name="Drula E."/>
            <person name="Kohler A."/>
            <person name="Sanchez-Garcia M."/>
            <person name="Morin E."/>
            <person name="Andreopoulos B."/>
            <person name="Barry K.W."/>
            <person name="Bonito G."/>
            <person name="Buee M."/>
            <person name="Carver A."/>
            <person name="Chen C."/>
            <person name="Cichocki N."/>
            <person name="Clum A."/>
            <person name="Culley D."/>
            <person name="Crous P.W."/>
            <person name="Fauchery L."/>
            <person name="Girlanda M."/>
            <person name="Hayes R.D."/>
            <person name="Keri Z."/>
            <person name="LaButti K."/>
            <person name="Lipzen A."/>
            <person name="Lombard V."/>
            <person name="Magnuson J."/>
            <person name="Maillard F."/>
            <person name="Murat C."/>
            <person name="Nolan M."/>
            <person name="Ohm R.A."/>
            <person name="Pangilinan J."/>
            <person name="Pereira M.F."/>
            <person name="Perotto S."/>
            <person name="Peter M."/>
            <person name="Pfister S."/>
            <person name="Riley R."/>
            <person name="Sitrit Y."/>
            <person name="Stielow J.B."/>
            <person name="Szollosi G."/>
            <person name="Zifcakova L."/>
            <person name="Stursova M."/>
            <person name="Spatafora J.W."/>
            <person name="Tedersoo L."/>
            <person name="Vaario L.M."/>
            <person name="Yamada A."/>
            <person name="Yan M."/>
            <person name="Wang P."/>
            <person name="Xu J."/>
            <person name="Bruns T."/>
            <person name="Baldrian P."/>
            <person name="Vilgalys R."/>
            <person name="Dunand C."/>
            <person name="Henrissat B."/>
            <person name="Grigoriev I.V."/>
            <person name="Hibbett D."/>
            <person name="Nagy L.G."/>
            <person name="Martin F.M."/>
        </authorList>
    </citation>
    <scope>NUCLEOTIDE SEQUENCE</scope>
    <source>
        <strain evidence="1">UP504</strain>
    </source>
</reference>
<accession>A0A9P6DI77</accession>
<name>A0A9P6DI77_9AGAM</name>
<gene>
    <name evidence="1" type="ORF">BS47DRAFT_1442447</name>
</gene>
<dbReference type="OrthoDB" id="3039468at2759"/>
<keyword evidence="2" id="KW-1185">Reference proteome</keyword>
<comment type="caution">
    <text evidence="1">The sequence shown here is derived from an EMBL/GenBank/DDBJ whole genome shotgun (WGS) entry which is preliminary data.</text>
</comment>
<organism evidence="1 2">
    <name type="scientific">Hydnum rufescens UP504</name>
    <dbReference type="NCBI Taxonomy" id="1448309"/>
    <lineage>
        <taxon>Eukaryota</taxon>
        <taxon>Fungi</taxon>
        <taxon>Dikarya</taxon>
        <taxon>Basidiomycota</taxon>
        <taxon>Agaricomycotina</taxon>
        <taxon>Agaricomycetes</taxon>
        <taxon>Cantharellales</taxon>
        <taxon>Hydnaceae</taxon>
        <taxon>Hydnum</taxon>
    </lineage>
</organism>